<sequence>MTIPMSKKSNKILEETVPNTLHQLFMEQVKLTPDNIAIQYEGTPLTYSELDQKSNILAHKLKHCGVGPECVVGLMSYRSLDMITGILAILKAGGAYLPLDPDYPQDRLSYLVSDSQARIILCQRGLEQKFFQSDISFMFLDEQVSYKESQPQEKHEDIYSQSNNLAYIIYTSGSTGTPKGVMIEHKAIVNTITWRKNFYKMSSSDVVLQLPSISFDSSVEDIFTTLLSGAKLLLISQNQRLNIKYLQKLISDEKVSHFLSVPSFYQELLGEKFDLLSNMRFITIAGEDFTPHLVEEHYLKLPNVLLYNEYGPTENSVCSTCYFFDRDKEIKLVSIGKPIDNTNVYILDANFNQVKNGEVGEIFLAGTGLARGYLNNPKLTNERFILNPNGDGQRLYRTGDLAMQLHDGNIKYLGREDDQVKIRGFRIELKEIEYQLLKSGLVKNAFVTMKTDASRNKQLIAYVVADQIQSDALILMLRSTFPEYMIPNKFVYLDAVPLTPNGKVNAQALPDPFVSYQPVKDPTANVIQKKLEVILSNITSSAIDLNENNINRDIKYFGVDSLSFIKLLVEIELNFGFEFDYEDLVSSTITVSDLLSVIESNIAGD</sequence>
<keyword evidence="10" id="KW-1185">Reference proteome</keyword>
<dbReference type="PANTHER" id="PTHR45527:SF1">
    <property type="entry name" value="FATTY ACID SYNTHASE"/>
    <property type="match status" value="1"/>
</dbReference>
<name>A0A0D5NDL0_9BACL</name>
<dbReference type="Gene3D" id="2.30.38.10">
    <property type="entry name" value="Luciferase, Domain 3"/>
    <property type="match status" value="1"/>
</dbReference>
<dbReference type="EMBL" id="CP011058">
    <property type="protein sequence ID" value="AJY73316.1"/>
    <property type="molecule type" value="Genomic_DNA"/>
</dbReference>
<dbReference type="RefSeq" id="WP_045668751.1">
    <property type="nucleotide sequence ID" value="NZ_CP011058.1"/>
</dbReference>
<evidence type="ECO:0000256" key="5">
    <source>
        <dbReference type="ARBA" id="ARBA00022598"/>
    </source>
</evidence>
<dbReference type="CDD" id="cd05930">
    <property type="entry name" value="A_NRPS"/>
    <property type="match status" value="1"/>
</dbReference>
<dbReference type="SUPFAM" id="SSF56801">
    <property type="entry name" value="Acetyl-CoA synthetase-like"/>
    <property type="match status" value="1"/>
</dbReference>
<dbReference type="InterPro" id="IPR009081">
    <property type="entry name" value="PP-bd_ACP"/>
</dbReference>
<comment type="similarity">
    <text evidence="2">Belongs to the ATP-dependent AMP-binding enzyme family.</text>
</comment>
<organism evidence="9 10">
    <name type="scientific">Paenibacillus beijingensis</name>
    <dbReference type="NCBI Taxonomy" id="1126833"/>
    <lineage>
        <taxon>Bacteria</taxon>
        <taxon>Bacillati</taxon>
        <taxon>Bacillota</taxon>
        <taxon>Bacilli</taxon>
        <taxon>Bacillales</taxon>
        <taxon>Paenibacillaceae</taxon>
        <taxon>Paenibacillus</taxon>
    </lineage>
</organism>
<dbReference type="InterPro" id="IPR036736">
    <property type="entry name" value="ACP-like_sf"/>
</dbReference>
<evidence type="ECO:0000313" key="9">
    <source>
        <dbReference type="EMBL" id="AJY73316.1"/>
    </source>
</evidence>
<dbReference type="PRINTS" id="PR00154">
    <property type="entry name" value="AMPBINDING"/>
</dbReference>
<dbReference type="Gene3D" id="3.30.300.30">
    <property type="match status" value="1"/>
</dbReference>
<proteinExistence type="inferred from homology"/>
<dbReference type="OrthoDB" id="9765680at2"/>
<dbReference type="Gene3D" id="3.40.50.980">
    <property type="match status" value="2"/>
</dbReference>
<dbReference type="Pfam" id="PF00550">
    <property type="entry name" value="PP-binding"/>
    <property type="match status" value="1"/>
</dbReference>
<dbReference type="STRING" id="1126833.VN24_00075"/>
<dbReference type="Gene3D" id="1.10.1200.10">
    <property type="entry name" value="ACP-like"/>
    <property type="match status" value="1"/>
</dbReference>
<dbReference type="FunFam" id="2.30.38.10:FF:000001">
    <property type="entry name" value="Non-ribosomal peptide synthetase PvdI"/>
    <property type="match status" value="1"/>
</dbReference>
<feature type="domain" description="Carrier" evidence="8">
    <location>
        <begin position="522"/>
        <end position="602"/>
    </location>
</feature>
<dbReference type="PROSITE" id="PS00455">
    <property type="entry name" value="AMP_BINDING"/>
    <property type="match status" value="1"/>
</dbReference>
<dbReference type="InterPro" id="IPR025110">
    <property type="entry name" value="AMP-bd_C"/>
</dbReference>
<dbReference type="PANTHER" id="PTHR45527">
    <property type="entry name" value="NONRIBOSOMAL PEPTIDE SYNTHETASE"/>
    <property type="match status" value="1"/>
</dbReference>
<evidence type="ECO:0000256" key="6">
    <source>
        <dbReference type="ARBA" id="ARBA00022737"/>
    </source>
</evidence>
<dbReference type="FunFam" id="3.40.50.980:FF:000001">
    <property type="entry name" value="Non-ribosomal peptide synthetase"/>
    <property type="match status" value="1"/>
</dbReference>
<reference evidence="9 10" key="1">
    <citation type="journal article" date="2015" name="J. Biotechnol.">
        <title>Complete genome sequence of Paenibacillus beijingensis 7188(T) (=DSM 24997(T)), a novel rhizobacterium from jujube garden soil.</title>
        <authorList>
            <person name="Kwak Y."/>
            <person name="Shin J.H."/>
        </authorList>
    </citation>
    <scope>NUCLEOTIDE SEQUENCE [LARGE SCALE GENOMIC DNA]</scope>
    <source>
        <strain evidence="9 10">DSM 24997</strain>
    </source>
</reference>
<dbReference type="InterPro" id="IPR020459">
    <property type="entry name" value="AMP-binding"/>
</dbReference>
<dbReference type="InterPro" id="IPR010071">
    <property type="entry name" value="AA_adenyl_dom"/>
</dbReference>
<dbReference type="Pfam" id="PF00501">
    <property type="entry name" value="AMP-binding"/>
    <property type="match status" value="1"/>
</dbReference>
<evidence type="ECO:0000256" key="2">
    <source>
        <dbReference type="ARBA" id="ARBA00006432"/>
    </source>
</evidence>
<gene>
    <name evidence="9" type="ORF">VN24_00075</name>
</gene>
<dbReference type="PROSITE" id="PS50075">
    <property type="entry name" value="CARRIER"/>
    <property type="match status" value="1"/>
</dbReference>
<dbReference type="GO" id="GO:0017000">
    <property type="term" value="P:antibiotic biosynthetic process"/>
    <property type="evidence" value="ECO:0007669"/>
    <property type="project" value="UniProtKB-KW"/>
</dbReference>
<dbReference type="HOGENOM" id="CLU_000022_2_12_9"/>
<dbReference type="KEGG" id="pbj:VN24_00075"/>
<evidence type="ECO:0000259" key="8">
    <source>
        <dbReference type="PROSITE" id="PS50075"/>
    </source>
</evidence>
<dbReference type="GO" id="GO:0016874">
    <property type="term" value="F:ligase activity"/>
    <property type="evidence" value="ECO:0007669"/>
    <property type="project" value="UniProtKB-KW"/>
</dbReference>
<dbReference type="SUPFAM" id="SSF47336">
    <property type="entry name" value="ACP-like"/>
    <property type="match status" value="1"/>
</dbReference>
<dbReference type="PATRIC" id="fig|1126833.4.peg.20"/>
<dbReference type="GO" id="GO:0031177">
    <property type="term" value="F:phosphopantetheine binding"/>
    <property type="evidence" value="ECO:0007669"/>
    <property type="project" value="TreeGrafter"/>
</dbReference>
<dbReference type="GO" id="GO:0043041">
    <property type="term" value="P:amino acid activation for nonribosomal peptide biosynthetic process"/>
    <property type="evidence" value="ECO:0007669"/>
    <property type="project" value="TreeGrafter"/>
</dbReference>
<dbReference type="GO" id="GO:0005737">
    <property type="term" value="C:cytoplasm"/>
    <property type="evidence" value="ECO:0007669"/>
    <property type="project" value="TreeGrafter"/>
</dbReference>
<accession>A0A0D5NDL0</accession>
<keyword evidence="6" id="KW-0677">Repeat</keyword>
<keyword evidence="4" id="KW-0597">Phosphoprotein</keyword>
<dbReference type="Pfam" id="PF13193">
    <property type="entry name" value="AMP-binding_C"/>
    <property type="match status" value="1"/>
</dbReference>
<evidence type="ECO:0000256" key="3">
    <source>
        <dbReference type="ARBA" id="ARBA00022450"/>
    </source>
</evidence>
<reference evidence="10" key="2">
    <citation type="submission" date="2015-03" db="EMBL/GenBank/DDBJ databases">
        <title>Genome sequence of Paenibacillus beijingensis strain DSM 24997T.</title>
        <authorList>
            <person name="Kwak Y."/>
            <person name="Shin J.-H."/>
        </authorList>
    </citation>
    <scope>NUCLEOTIDE SEQUENCE [LARGE SCALE GENOMIC DNA]</scope>
    <source>
        <strain evidence="10">DSM 24997</strain>
    </source>
</reference>
<keyword evidence="7" id="KW-0045">Antibiotic biosynthesis</keyword>
<comment type="cofactor">
    <cofactor evidence="1">
        <name>pantetheine 4'-phosphate</name>
        <dbReference type="ChEBI" id="CHEBI:47942"/>
    </cofactor>
</comment>
<dbReference type="FunFam" id="3.40.50.12780:FF:000012">
    <property type="entry name" value="Non-ribosomal peptide synthetase"/>
    <property type="match status" value="1"/>
</dbReference>
<evidence type="ECO:0000313" key="10">
    <source>
        <dbReference type="Proteomes" id="UP000032633"/>
    </source>
</evidence>
<keyword evidence="5" id="KW-0436">Ligase</keyword>
<dbReference type="NCBIfam" id="TIGR01733">
    <property type="entry name" value="AA-adenyl-dom"/>
    <property type="match status" value="1"/>
</dbReference>
<protein>
    <recommendedName>
        <fullName evidence="8">Carrier domain-containing protein</fullName>
    </recommendedName>
</protein>
<keyword evidence="3" id="KW-0596">Phosphopantetheine</keyword>
<evidence type="ECO:0000256" key="1">
    <source>
        <dbReference type="ARBA" id="ARBA00001957"/>
    </source>
</evidence>
<dbReference type="AlphaFoldDB" id="A0A0D5NDL0"/>
<dbReference type="InterPro" id="IPR000873">
    <property type="entry name" value="AMP-dep_synth/lig_dom"/>
</dbReference>
<dbReference type="GO" id="GO:0044550">
    <property type="term" value="P:secondary metabolite biosynthetic process"/>
    <property type="evidence" value="ECO:0007669"/>
    <property type="project" value="TreeGrafter"/>
</dbReference>
<dbReference type="Proteomes" id="UP000032633">
    <property type="component" value="Chromosome"/>
</dbReference>
<evidence type="ECO:0000256" key="4">
    <source>
        <dbReference type="ARBA" id="ARBA00022553"/>
    </source>
</evidence>
<dbReference type="InterPro" id="IPR045851">
    <property type="entry name" value="AMP-bd_C_sf"/>
</dbReference>
<dbReference type="InterPro" id="IPR020845">
    <property type="entry name" value="AMP-binding_CS"/>
</dbReference>
<evidence type="ECO:0000256" key="7">
    <source>
        <dbReference type="ARBA" id="ARBA00023194"/>
    </source>
</evidence>